<proteinExistence type="predicted"/>
<dbReference type="EMBL" id="JBBPBK010000013">
    <property type="protein sequence ID" value="KAK9272506.1"/>
    <property type="molecule type" value="Genomic_DNA"/>
</dbReference>
<dbReference type="PANTHER" id="PTHR33782">
    <property type="entry name" value="OS01G0121600 PROTEIN"/>
    <property type="match status" value="1"/>
</dbReference>
<gene>
    <name evidence="2" type="ORF">L1049_002879</name>
</gene>
<keyword evidence="1" id="KW-0812">Transmembrane</keyword>
<keyword evidence="1" id="KW-0472">Membrane</keyword>
<reference evidence="2 3" key="1">
    <citation type="journal article" date="2024" name="Plant J.">
        <title>Genome sequences and population genomics reveal climatic adaptation and genomic divergence between two closely related sweetgum species.</title>
        <authorList>
            <person name="Xu W.Q."/>
            <person name="Ren C.Q."/>
            <person name="Zhang X.Y."/>
            <person name="Comes H.P."/>
            <person name="Liu X.H."/>
            <person name="Li Y.G."/>
            <person name="Kettle C.J."/>
            <person name="Jalonen R."/>
            <person name="Gaisberger H."/>
            <person name="Ma Y.Z."/>
            <person name="Qiu Y.X."/>
        </authorList>
    </citation>
    <scope>NUCLEOTIDE SEQUENCE [LARGE SCALE GENOMIC DNA]</scope>
    <source>
        <strain evidence="2">Hangzhou</strain>
    </source>
</reference>
<keyword evidence="3" id="KW-1185">Reference proteome</keyword>
<evidence type="ECO:0000313" key="3">
    <source>
        <dbReference type="Proteomes" id="UP001415857"/>
    </source>
</evidence>
<dbReference type="PANTHER" id="PTHR33782:SF27">
    <property type="entry name" value="PROTEIN, PUTATIVE-RELATED"/>
    <property type="match status" value="1"/>
</dbReference>
<sequence>MIFVRGTNGRDYGGKLVDDNMIVLRIRIREMRMLETDHAPPSGWMDWEKQYYAQYDSDVCAAVGLLQSHLMNMRPSLAIGVVLLTALSVPISTVVLMFHAVEIAKGMLSGIHLIKLK</sequence>
<accession>A0AAP0R9E8</accession>
<dbReference type="AlphaFoldDB" id="A0AAP0R9E8"/>
<evidence type="ECO:0000256" key="1">
    <source>
        <dbReference type="SAM" id="Phobius"/>
    </source>
</evidence>
<feature type="transmembrane region" description="Helical" evidence="1">
    <location>
        <begin position="77"/>
        <end position="101"/>
    </location>
</feature>
<comment type="caution">
    <text evidence="2">The sequence shown here is derived from an EMBL/GenBank/DDBJ whole genome shotgun (WGS) entry which is preliminary data.</text>
</comment>
<protein>
    <submittedName>
        <fullName evidence="2">Uncharacterized protein</fullName>
    </submittedName>
</protein>
<name>A0AAP0R9E8_LIQFO</name>
<organism evidence="2 3">
    <name type="scientific">Liquidambar formosana</name>
    <name type="common">Formosan gum</name>
    <dbReference type="NCBI Taxonomy" id="63359"/>
    <lineage>
        <taxon>Eukaryota</taxon>
        <taxon>Viridiplantae</taxon>
        <taxon>Streptophyta</taxon>
        <taxon>Embryophyta</taxon>
        <taxon>Tracheophyta</taxon>
        <taxon>Spermatophyta</taxon>
        <taxon>Magnoliopsida</taxon>
        <taxon>eudicotyledons</taxon>
        <taxon>Gunneridae</taxon>
        <taxon>Pentapetalae</taxon>
        <taxon>Saxifragales</taxon>
        <taxon>Altingiaceae</taxon>
        <taxon>Liquidambar</taxon>
    </lineage>
</organism>
<dbReference type="Proteomes" id="UP001415857">
    <property type="component" value="Unassembled WGS sequence"/>
</dbReference>
<keyword evidence="1" id="KW-1133">Transmembrane helix</keyword>
<evidence type="ECO:0000313" key="2">
    <source>
        <dbReference type="EMBL" id="KAK9272506.1"/>
    </source>
</evidence>